<name>A0A1J0KKQ0_9CUCU</name>
<evidence type="ECO:0000313" key="2">
    <source>
        <dbReference type="EMBL" id="APC94281.1"/>
    </source>
</evidence>
<dbReference type="InterPro" id="IPR036728">
    <property type="entry name" value="PBP_GOBP_sf"/>
</dbReference>
<dbReference type="CDD" id="cd23992">
    <property type="entry name" value="PBP_GOBP"/>
    <property type="match status" value="1"/>
</dbReference>
<protein>
    <submittedName>
        <fullName evidence="2">Odorant-binding protein 5</fullName>
    </submittedName>
</protein>
<dbReference type="EMBL" id="KX298764">
    <property type="protein sequence ID" value="APC94281.1"/>
    <property type="molecule type" value="mRNA"/>
</dbReference>
<dbReference type="SUPFAM" id="SSF47565">
    <property type="entry name" value="Insect pheromone/odorant-binding proteins"/>
    <property type="match status" value="1"/>
</dbReference>
<dbReference type="Pfam" id="PF01395">
    <property type="entry name" value="PBP_GOBP"/>
    <property type="match status" value="1"/>
</dbReference>
<keyword evidence="1" id="KW-0732">Signal</keyword>
<reference evidence="2" key="1">
    <citation type="journal article" date="2016" name="Insect Biochem. Mol. Biol.">
        <title>Comparative transcriptome analysis of chemosensory genes in two sister leaf beetles provides insights into chemosensory speciation.</title>
        <authorList>
            <person name="Zhang B."/>
            <person name="Zhang W."/>
            <person name="Nie R.E."/>
            <person name="Li W.Z."/>
            <person name="Segraves K.A."/>
            <person name="Yang X.K."/>
            <person name="Xue H.J."/>
        </authorList>
    </citation>
    <scope>NUCLEOTIDE SEQUENCE</scope>
</reference>
<dbReference type="GO" id="GO:0005549">
    <property type="term" value="F:odorant binding"/>
    <property type="evidence" value="ECO:0007669"/>
    <property type="project" value="InterPro"/>
</dbReference>
<sequence length="145" mass="16499">MKTLALVCFSAIVLPVYADSYFSFYANYITYYMLCDNDAATSLNRDDLRNALRDKPFNAKQLEAYLFCLNKHFGVQNEQGDYVPEKLKEFFKHVVVNQDNLEKIVHSCSTRPEGSSAKDAALSLLNCAKKFDTLNIPFLNETSES</sequence>
<feature type="signal peptide" evidence="1">
    <location>
        <begin position="1"/>
        <end position="18"/>
    </location>
</feature>
<evidence type="ECO:0000256" key="1">
    <source>
        <dbReference type="SAM" id="SignalP"/>
    </source>
</evidence>
<accession>A0A1J0KKQ0</accession>
<proteinExistence type="evidence at transcript level"/>
<feature type="chain" id="PRO_5012633623" evidence="1">
    <location>
        <begin position="19"/>
        <end position="145"/>
    </location>
</feature>
<dbReference type="InterPro" id="IPR006170">
    <property type="entry name" value="PBP/GOBP"/>
</dbReference>
<dbReference type="Gene3D" id="1.10.238.20">
    <property type="entry name" value="Pheromone/general odorant binding protein domain"/>
    <property type="match status" value="1"/>
</dbReference>
<organism evidence="2">
    <name type="scientific">Pyrrhalta aenescens</name>
    <dbReference type="NCBI Taxonomy" id="281545"/>
    <lineage>
        <taxon>Eukaryota</taxon>
        <taxon>Metazoa</taxon>
        <taxon>Ecdysozoa</taxon>
        <taxon>Arthropoda</taxon>
        <taxon>Hexapoda</taxon>
        <taxon>Insecta</taxon>
        <taxon>Pterygota</taxon>
        <taxon>Neoptera</taxon>
        <taxon>Endopterygota</taxon>
        <taxon>Coleoptera</taxon>
        <taxon>Polyphaga</taxon>
        <taxon>Cucujiformia</taxon>
        <taxon>Chrysomeloidea</taxon>
        <taxon>Chrysomelidae</taxon>
        <taxon>Galerucinae</taxon>
        <taxon>Coelomerites</taxon>
        <taxon>Pyrrhalta</taxon>
    </lineage>
</organism>
<dbReference type="AlphaFoldDB" id="A0A1J0KKQ0"/>